<keyword evidence="1" id="KW-0812">Transmembrane</keyword>
<accession>A0A3B0T4X1</accession>
<evidence type="ECO:0000256" key="1">
    <source>
        <dbReference type="SAM" id="Phobius"/>
    </source>
</evidence>
<evidence type="ECO:0000313" key="2">
    <source>
        <dbReference type="EMBL" id="VAW08397.1"/>
    </source>
</evidence>
<reference evidence="2" key="1">
    <citation type="submission" date="2018-06" db="EMBL/GenBank/DDBJ databases">
        <authorList>
            <person name="Zhirakovskaya E."/>
        </authorList>
    </citation>
    <scope>NUCLEOTIDE SEQUENCE</scope>
</reference>
<proteinExistence type="predicted"/>
<keyword evidence="1" id="KW-0472">Membrane</keyword>
<dbReference type="EMBL" id="UOEH01000658">
    <property type="protein sequence ID" value="VAW08397.1"/>
    <property type="molecule type" value="Genomic_DNA"/>
</dbReference>
<protein>
    <submittedName>
        <fullName evidence="2">Uncharacterized protein</fullName>
    </submittedName>
</protein>
<gene>
    <name evidence="2" type="ORF">MNBD_ALPHA05-572</name>
</gene>
<sequence length="138" mass="15461">MNLNVIKFAGIAGFFAIAGIAYVADEQDKANNYDAVQGRITQVEEICYLEKKIGKKREYSDVLPCETAVALEASHPTWRGFDIQREATITVEYLDPASSFYSKATFVEEYASKEGRYKMGGAYELLAHKLETGKTRKT</sequence>
<dbReference type="AlphaFoldDB" id="A0A3B0T4X1"/>
<feature type="transmembrane region" description="Helical" evidence="1">
    <location>
        <begin position="6"/>
        <end position="24"/>
    </location>
</feature>
<organism evidence="2">
    <name type="scientific">hydrothermal vent metagenome</name>
    <dbReference type="NCBI Taxonomy" id="652676"/>
    <lineage>
        <taxon>unclassified sequences</taxon>
        <taxon>metagenomes</taxon>
        <taxon>ecological metagenomes</taxon>
    </lineage>
</organism>
<keyword evidence="1" id="KW-1133">Transmembrane helix</keyword>
<name>A0A3B0T4X1_9ZZZZ</name>